<evidence type="ECO:0000313" key="4">
    <source>
        <dbReference type="Proteomes" id="UP000675880"/>
    </source>
</evidence>
<keyword evidence="1" id="KW-0472">Membrane</keyword>
<evidence type="ECO:0000313" key="3">
    <source>
        <dbReference type="EMBL" id="CAE6689427.1"/>
    </source>
</evidence>
<keyword evidence="1" id="KW-0812">Transmembrane</keyword>
<name>A0ABN7KEW2_9BACT</name>
<keyword evidence="1" id="KW-1133">Transmembrane helix</keyword>
<feature type="domain" description="Tll0287-like" evidence="2">
    <location>
        <begin position="50"/>
        <end position="195"/>
    </location>
</feature>
<protein>
    <recommendedName>
        <fullName evidence="2">Tll0287-like domain-containing protein</fullName>
    </recommendedName>
</protein>
<keyword evidence="4" id="KW-1185">Reference proteome</keyword>
<dbReference type="Pfam" id="PF11845">
    <property type="entry name" value="Tll0287-like"/>
    <property type="match status" value="1"/>
</dbReference>
<sequence length="200" mass="22140">MSRNGFWIVAAGVAGFVAAVTYWVIALAVAESRKADMVAPERVTGFIHAVIDANRANYTQNVVDKLHTQGVVEALEHWKEEKGLPLPAQFLLESGRLVAQKDMKLSFRLASLTPIYVWNGPNSEFERRGLEVVMKSPEKPFTGFYQQAGVRYFQGIYADRAVSESCVSCHNGHANSPRRDYKLNDIMGGVIVTIPISEAP</sequence>
<gene>
    <name evidence="3" type="ORF">NSPZN2_10143</name>
</gene>
<feature type="transmembrane region" description="Helical" evidence="1">
    <location>
        <begin position="6"/>
        <end position="30"/>
    </location>
</feature>
<dbReference type="InterPro" id="IPR021796">
    <property type="entry name" value="Tll0287-like_dom"/>
</dbReference>
<organism evidence="3 4">
    <name type="scientific">Nitrospira defluvii</name>
    <dbReference type="NCBI Taxonomy" id="330214"/>
    <lineage>
        <taxon>Bacteria</taxon>
        <taxon>Pseudomonadati</taxon>
        <taxon>Nitrospirota</taxon>
        <taxon>Nitrospiria</taxon>
        <taxon>Nitrospirales</taxon>
        <taxon>Nitrospiraceae</taxon>
        <taxon>Nitrospira</taxon>
    </lineage>
</organism>
<comment type="caution">
    <text evidence="3">The sequence shown here is derived from an EMBL/GenBank/DDBJ whole genome shotgun (WGS) entry which is preliminary data.</text>
</comment>
<evidence type="ECO:0000256" key="1">
    <source>
        <dbReference type="SAM" id="Phobius"/>
    </source>
</evidence>
<evidence type="ECO:0000259" key="2">
    <source>
        <dbReference type="Pfam" id="PF11845"/>
    </source>
</evidence>
<reference evidence="3 4" key="1">
    <citation type="submission" date="2021-02" db="EMBL/GenBank/DDBJ databases">
        <authorList>
            <person name="Han P."/>
        </authorList>
    </citation>
    <scope>NUCLEOTIDE SEQUENCE [LARGE SCALE GENOMIC DNA]</scope>
    <source>
        <strain evidence="3">Candidatus Nitrospira sp. ZN2</strain>
    </source>
</reference>
<dbReference type="EMBL" id="CAJNBJ010000001">
    <property type="protein sequence ID" value="CAE6689427.1"/>
    <property type="molecule type" value="Genomic_DNA"/>
</dbReference>
<proteinExistence type="predicted"/>
<dbReference type="Proteomes" id="UP000675880">
    <property type="component" value="Unassembled WGS sequence"/>
</dbReference>
<accession>A0ABN7KEW2</accession>
<dbReference type="RefSeq" id="WP_213040083.1">
    <property type="nucleotide sequence ID" value="NZ_CAJNBJ010000001.1"/>
</dbReference>